<organism evidence="4 5">
    <name type="scientific">Peredibacter starrii</name>
    <dbReference type="NCBI Taxonomy" id="28202"/>
    <lineage>
        <taxon>Bacteria</taxon>
        <taxon>Pseudomonadati</taxon>
        <taxon>Bdellovibrionota</taxon>
        <taxon>Bacteriovoracia</taxon>
        <taxon>Bacteriovoracales</taxon>
        <taxon>Bacteriovoracaceae</taxon>
        <taxon>Peredibacter</taxon>
    </lineage>
</organism>
<dbReference type="InterPro" id="IPR029056">
    <property type="entry name" value="Ribokinase-like"/>
</dbReference>
<dbReference type="GO" id="GO:0016773">
    <property type="term" value="F:phosphotransferase activity, alcohol group as acceptor"/>
    <property type="evidence" value="ECO:0007669"/>
    <property type="project" value="InterPro"/>
</dbReference>
<dbReference type="PANTHER" id="PTHR46969">
    <property type="entry name" value="BIFUNCTIONAL PROTEIN HLDE"/>
    <property type="match status" value="1"/>
</dbReference>
<dbReference type="InterPro" id="IPR011913">
    <property type="entry name" value="RfaE_dom_I"/>
</dbReference>
<dbReference type="GO" id="GO:0033785">
    <property type="term" value="F:heptose 7-phosphate kinase activity"/>
    <property type="evidence" value="ECO:0007669"/>
    <property type="project" value="TreeGrafter"/>
</dbReference>
<accession>A0AAX4HT40</accession>
<dbReference type="KEGG" id="psti:SOO65_06310"/>
<dbReference type="Proteomes" id="UP001324634">
    <property type="component" value="Chromosome"/>
</dbReference>
<feature type="domain" description="Carbohydrate kinase PfkB" evidence="3">
    <location>
        <begin position="59"/>
        <end position="323"/>
    </location>
</feature>
<keyword evidence="2 4" id="KW-0418">Kinase</keyword>
<sequence>MILTSDKFEKILFNFQNLKPILVVGDLGVDKYTFGDVKRISPEAPVPVLEVTKEWNKLGLAANVSDNLMSLEVPSTLCGVIGDDSRASLVESLLEERGLKTWGLVRDPSRHTTYKERVTTATQQICRVDYETKDPLQEDIARRVSTRVQEFSVNHSGVIIEDYGKGLFSEALCQKIIQEFKEKDLLVAVDPSRSTPPLWYKGTTLLKPNRLESELMVEALGYFKEKKLETIANILVDKLKVEKLVITLGADGMAMLDTKLGGDLKIIPTVANEVFDVSGAGDTTIAAICSALLSGATLEEAGWVGNCAAGVVVRKRGTALCSKEELRDYFQNLRKVIKQ</sequence>
<keyword evidence="1" id="KW-0808">Transferase</keyword>
<name>A0AAX4HT40_9BACT</name>
<evidence type="ECO:0000313" key="4">
    <source>
        <dbReference type="EMBL" id="WPU66356.1"/>
    </source>
</evidence>
<dbReference type="GO" id="GO:0033786">
    <property type="term" value="F:heptose-1-phosphate adenylyltransferase activity"/>
    <property type="evidence" value="ECO:0007669"/>
    <property type="project" value="TreeGrafter"/>
</dbReference>
<evidence type="ECO:0000259" key="3">
    <source>
        <dbReference type="Pfam" id="PF00294"/>
    </source>
</evidence>
<keyword evidence="5" id="KW-1185">Reference proteome</keyword>
<dbReference type="GO" id="GO:0005829">
    <property type="term" value="C:cytosol"/>
    <property type="evidence" value="ECO:0007669"/>
    <property type="project" value="TreeGrafter"/>
</dbReference>
<proteinExistence type="predicted"/>
<dbReference type="InterPro" id="IPR011611">
    <property type="entry name" value="PfkB_dom"/>
</dbReference>
<evidence type="ECO:0000256" key="2">
    <source>
        <dbReference type="ARBA" id="ARBA00022777"/>
    </source>
</evidence>
<reference evidence="4 5" key="1">
    <citation type="submission" date="2023-11" db="EMBL/GenBank/DDBJ databases">
        <title>Peredibacter starrii A3.12.</title>
        <authorList>
            <person name="Mitchell R.J."/>
        </authorList>
    </citation>
    <scope>NUCLEOTIDE SEQUENCE [LARGE SCALE GENOMIC DNA]</scope>
    <source>
        <strain evidence="4 5">A3.12</strain>
    </source>
</reference>
<protein>
    <submittedName>
        <fullName evidence="4">PfkB family carbohydrate kinase</fullName>
    </submittedName>
</protein>
<dbReference type="AlphaFoldDB" id="A0AAX4HT40"/>
<dbReference type="SUPFAM" id="SSF53613">
    <property type="entry name" value="Ribokinase-like"/>
    <property type="match status" value="1"/>
</dbReference>
<dbReference type="CDD" id="cd01172">
    <property type="entry name" value="RfaE_like"/>
    <property type="match status" value="1"/>
</dbReference>
<dbReference type="RefSeq" id="WP_321398488.1">
    <property type="nucleotide sequence ID" value="NZ_CP139487.1"/>
</dbReference>
<gene>
    <name evidence="4" type="ORF">SOO65_06310</name>
</gene>
<evidence type="ECO:0000313" key="5">
    <source>
        <dbReference type="Proteomes" id="UP001324634"/>
    </source>
</evidence>
<dbReference type="EMBL" id="CP139487">
    <property type="protein sequence ID" value="WPU66356.1"/>
    <property type="molecule type" value="Genomic_DNA"/>
</dbReference>
<dbReference type="Gene3D" id="3.40.1190.20">
    <property type="match status" value="1"/>
</dbReference>
<evidence type="ECO:0000256" key="1">
    <source>
        <dbReference type="ARBA" id="ARBA00022679"/>
    </source>
</evidence>
<dbReference type="PANTHER" id="PTHR46969:SF1">
    <property type="entry name" value="BIFUNCTIONAL PROTEIN HLDE"/>
    <property type="match status" value="1"/>
</dbReference>
<dbReference type="Pfam" id="PF00294">
    <property type="entry name" value="PfkB"/>
    <property type="match status" value="1"/>
</dbReference>